<evidence type="ECO:0000256" key="1">
    <source>
        <dbReference type="ARBA" id="ARBA00023002"/>
    </source>
</evidence>
<dbReference type="CDD" id="cd05327">
    <property type="entry name" value="retinol-DH_like_SDR_c_like"/>
    <property type="match status" value="1"/>
</dbReference>
<accession>A0A7J7IYS0</accession>
<evidence type="ECO:0000256" key="2">
    <source>
        <dbReference type="SAM" id="Phobius"/>
    </source>
</evidence>
<comment type="caution">
    <text evidence="3">The sequence shown here is derived from an EMBL/GenBank/DDBJ whole genome shotgun (WGS) entry which is preliminary data.</text>
</comment>
<dbReference type="InterPro" id="IPR036291">
    <property type="entry name" value="NAD(P)-bd_dom_sf"/>
</dbReference>
<dbReference type="Proteomes" id="UP000593567">
    <property type="component" value="Unassembled WGS sequence"/>
</dbReference>
<dbReference type="InterPro" id="IPR002347">
    <property type="entry name" value="SDR_fam"/>
</dbReference>
<organism evidence="3 4">
    <name type="scientific">Bugula neritina</name>
    <name type="common">Brown bryozoan</name>
    <name type="synonym">Sertularia neritina</name>
    <dbReference type="NCBI Taxonomy" id="10212"/>
    <lineage>
        <taxon>Eukaryota</taxon>
        <taxon>Metazoa</taxon>
        <taxon>Spiralia</taxon>
        <taxon>Lophotrochozoa</taxon>
        <taxon>Bryozoa</taxon>
        <taxon>Gymnolaemata</taxon>
        <taxon>Cheilostomatida</taxon>
        <taxon>Flustrina</taxon>
        <taxon>Buguloidea</taxon>
        <taxon>Bugulidae</taxon>
        <taxon>Bugula</taxon>
    </lineage>
</organism>
<keyword evidence="2" id="KW-0812">Transmembrane</keyword>
<dbReference type="EMBL" id="VXIV02003315">
    <property type="protein sequence ID" value="KAF6018358.1"/>
    <property type="molecule type" value="Genomic_DNA"/>
</dbReference>
<keyword evidence="2" id="KW-0472">Membrane</keyword>
<evidence type="ECO:0008006" key="5">
    <source>
        <dbReference type="Google" id="ProtNLM"/>
    </source>
</evidence>
<protein>
    <recommendedName>
        <fullName evidence="5">RDH13</fullName>
    </recommendedName>
</protein>
<name>A0A7J7IYS0_BUGNE</name>
<dbReference type="OrthoDB" id="191139at2759"/>
<keyword evidence="1" id="KW-0560">Oxidoreductase</keyword>
<dbReference type="AlphaFoldDB" id="A0A7J7IYS0"/>
<dbReference type="GO" id="GO:0016491">
    <property type="term" value="F:oxidoreductase activity"/>
    <property type="evidence" value="ECO:0007669"/>
    <property type="project" value="UniProtKB-KW"/>
</dbReference>
<dbReference type="Pfam" id="PF00106">
    <property type="entry name" value="adh_short"/>
    <property type="match status" value="1"/>
</dbReference>
<evidence type="ECO:0000313" key="4">
    <source>
        <dbReference type="Proteomes" id="UP000593567"/>
    </source>
</evidence>
<dbReference type="SUPFAM" id="SSF51735">
    <property type="entry name" value="NAD(P)-binding Rossmann-fold domains"/>
    <property type="match status" value="1"/>
</dbReference>
<gene>
    <name evidence="3" type="ORF">EB796_023329</name>
</gene>
<reference evidence="3" key="1">
    <citation type="submission" date="2020-06" db="EMBL/GenBank/DDBJ databases">
        <title>Draft genome of Bugula neritina, a colonial animal packing powerful symbionts and potential medicines.</title>
        <authorList>
            <person name="Rayko M."/>
        </authorList>
    </citation>
    <scope>NUCLEOTIDE SEQUENCE [LARGE SCALE GENOMIC DNA]</scope>
    <source>
        <strain evidence="3">Kwan_BN1</strain>
    </source>
</reference>
<proteinExistence type="predicted"/>
<dbReference type="PANTHER" id="PTHR43157">
    <property type="entry name" value="PHOSPHATIDYLINOSITOL-GLYCAN BIOSYNTHESIS CLASS F PROTEIN-RELATED"/>
    <property type="match status" value="1"/>
</dbReference>
<keyword evidence="4" id="KW-1185">Reference proteome</keyword>
<evidence type="ECO:0000313" key="3">
    <source>
        <dbReference type="EMBL" id="KAF6018358.1"/>
    </source>
</evidence>
<keyword evidence="2" id="KW-1133">Transmembrane helix</keyword>
<dbReference type="PANTHER" id="PTHR43157:SF31">
    <property type="entry name" value="PHOSPHATIDYLINOSITOL-GLYCAN BIOSYNTHESIS CLASS F PROTEIN"/>
    <property type="match status" value="1"/>
</dbReference>
<sequence length="322" mass="35602">MFGLSILSAVAITIGSFTLFIFLRQVVFKPAVCKSKRRLNGKVVLITGANTGLGKVTAEELAARGATVYMACRNMEKAEQARQDILSKNPEAKLILIKIDLNSLQSVKACAEEFMKENSSLDILVANAGFGAFQHNLTEDDIEWHLGCNHLSHFYLIRLLLPCLRKAGTESLKSRIVVVSSKAHWGSGNLDYDSLQRGKHWHAYGQSKLANILFCRHLSKLLVGENITVNSLHPGVIFTDFPRHIMPVPKIFLAPFKLMTLTPLQGAQTQIWAAVDESLEGVSGKFFAGCAEASTSSCAKNEEEAEKLWRWSCSKTRLPLDL</sequence>
<dbReference type="Gene3D" id="3.40.50.720">
    <property type="entry name" value="NAD(P)-binding Rossmann-like Domain"/>
    <property type="match status" value="1"/>
</dbReference>
<dbReference type="PRINTS" id="PR00081">
    <property type="entry name" value="GDHRDH"/>
</dbReference>
<feature type="transmembrane region" description="Helical" evidence="2">
    <location>
        <begin position="6"/>
        <end position="28"/>
    </location>
</feature>